<feature type="domain" description="TadE-like" evidence="1">
    <location>
        <begin position="9"/>
        <end position="51"/>
    </location>
</feature>
<name>A0A841E6H0_9ACTN</name>
<dbReference type="EMBL" id="JACHLY010000001">
    <property type="protein sequence ID" value="MBB5998755.1"/>
    <property type="molecule type" value="Genomic_DNA"/>
</dbReference>
<evidence type="ECO:0000313" key="3">
    <source>
        <dbReference type="Proteomes" id="UP000578077"/>
    </source>
</evidence>
<evidence type="ECO:0000313" key="2">
    <source>
        <dbReference type="EMBL" id="MBB5998755.1"/>
    </source>
</evidence>
<comment type="caution">
    <text evidence="2">The sequence shown here is derived from an EMBL/GenBank/DDBJ whole genome shotgun (WGS) entry which is preliminary data.</text>
</comment>
<protein>
    <submittedName>
        <fullName evidence="2">Flp pilus assembly protein TadG</fullName>
    </submittedName>
</protein>
<evidence type="ECO:0000259" key="1">
    <source>
        <dbReference type="Pfam" id="PF07811"/>
    </source>
</evidence>
<dbReference type="InterPro" id="IPR012495">
    <property type="entry name" value="TadE-like_dom"/>
</dbReference>
<dbReference type="AlphaFoldDB" id="A0A841E6H0"/>
<sequence>MRPRPSDGGSATLELAVLSLGLLTVVSVVVALGRFQIASHAVEDAARSAARQASIARTAEAAQQQAHGAAVQTLSAQSLQCDGMDVAVDTSALAKAPGETAHLTATVRCSLSLSQTALPGIPGQRLVERTFTSPVDTYRE</sequence>
<reference evidence="2 3" key="1">
    <citation type="submission" date="2020-08" db="EMBL/GenBank/DDBJ databases">
        <title>Sequencing the genomes of 1000 actinobacteria strains.</title>
        <authorList>
            <person name="Klenk H.-P."/>
        </authorList>
    </citation>
    <scope>NUCLEOTIDE SEQUENCE [LARGE SCALE GENOMIC DNA]</scope>
    <source>
        <strain evidence="2 3">DSM 44593</strain>
    </source>
</reference>
<accession>A0A841E6H0</accession>
<gene>
    <name evidence="2" type="ORF">HNR25_002506</name>
</gene>
<keyword evidence="3" id="KW-1185">Reference proteome</keyword>
<dbReference type="RefSeq" id="WP_184635226.1">
    <property type="nucleotide sequence ID" value="NZ_BAABKT010000013.1"/>
</dbReference>
<dbReference type="Proteomes" id="UP000578077">
    <property type="component" value="Unassembled WGS sequence"/>
</dbReference>
<organism evidence="2 3">
    <name type="scientific">Streptomonospora salina</name>
    <dbReference type="NCBI Taxonomy" id="104205"/>
    <lineage>
        <taxon>Bacteria</taxon>
        <taxon>Bacillati</taxon>
        <taxon>Actinomycetota</taxon>
        <taxon>Actinomycetes</taxon>
        <taxon>Streptosporangiales</taxon>
        <taxon>Nocardiopsidaceae</taxon>
        <taxon>Streptomonospora</taxon>
    </lineage>
</organism>
<dbReference type="Pfam" id="PF07811">
    <property type="entry name" value="TadE"/>
    <property type="match status" value="1"/>
</dbReference>
<proteinExistence type="predicted"/>